<dbReference type="GO" id="GO:0015171">
    <property type="term" value="F:amino acid transmembrane transporter activity"/>
    <property type="evidence" value="ECO:0007669"/>
    <property type="project" value="TreeGrafter"/>
</dbReference>
<reference evidence="7 8" key="1">
    <citation type="submission" date="2018-10" db="EMBL/GenBank/DDBJ databases">
        <title>Genomic Encyclopedia of Archaeal and Bacterial Type Strains, Phase II (KMG-II): from individual species to whole genera.</title>
        <authorList>
            <person name="Goeker M."/>
        </authorList>
    </citation>
    <scope>NUCLEOTIDE SEQUENCE [LARGE SCALE GENOMIC DNA]</scope>
    <source>
        <strain evidence="7 8">DSM 25217</strain>
    </source>
</reference>
<keyword evidence="4 6" id="KW-1133">Transmembrane helix</keyword>
<name>A0A3M0CGF8_9PROT</name>
<evidence type="ECO:0000256" key="2">
    <source>
        <dbReference type="ARBA" id="ARBA00022475"/>
    </source>
</evidence>
<keyword evidence="5 6" id="KW-0472">Membrane</keyword>
<dbReference type="PANTHER" id="PTHR30086">
    <property type="entry name" value="ARGININE EXPORTER PROTEIN ARGO"/>
    <property type="match status" value="1"/>
</dbReference>
<keyword evidence="2" id="KW-1003">Cell membrane</keyword>
<protein>
    <submittedName>
        <fullName evidence="7">Threonine/homoserine/homoserine lactone efflux protein</fullName>
    </submittedName>
</protein>
<evidence type="ECO:0000256" key="1">
    <source>
        <dbReference type="ARBA" id="ARBA00004651"/>
    </source>
</evidence>
<proteinExistence type="predicted"/>
<evidence type="ECO:0000313" key="8">
    <source>
        <dbReference type="Proteomes" id="UP000271227"/>
    </source>
</evidence>
<feature type="transmembrane region" description="Helical" evidence="6">
    <location>
        <begin position="190"/>
        <end position="209"/>
    </location>
</feature>
<dbReference type="Proteomes" id="UP000271227">
    <property type="component" value="Unassembled WGS sequence"/>
</dbReference>
<feature type="transmembrane region" description="Helical" evidence="6">
    <location>
        <begin position="74"/>
        <end position="92"/>
    </location>
</feature>
<dbReference type="RefSeq" id="WP_170163673.1">
    <property type="nucleotide sequence ID" value="NZ_REFR01000010.1"/>
</dbReference>
<accession>A0A3M0CGF8</accession>
<keyword evidence="3 6" id="KW-0812">Transmembrane</keyword>
<dbReference type="EMBL" id="REFR01000010">
    <property type="protein sequence ID" value="RMB08691.1"/>
    <property type="molecule type" value="Genomic_DNA"/>
</dbReference>
<evidence type="ECO:0000313" key="7">
    <source>
        <dbReference type="EMBL" id="RMB08691.1"/>
    </source>
</evidence>
<gene>
    <name evidence="7" type="ORF">BXY39_1328</name>
</gene>
<dbReference type="PIRSF" id="PIRSF006324">
    <property type="entry name" value="LeuE"/>
    <property type="match status" value="1"/>
</dbReference>
<sequence>MTAIVDPALYGLFLVTSALLIITPGPIVSLIIAETLQHGARFGLAVALGATTMAMLYLGLYLAGFAFLLEQIPLALDAIRYAGAAYLIYLAVRAFRSTPQGRIGEDDLPTERSALSAYGRSLWIALTNPKVVIFFAAFFPQFLSNSRPVEPQLALLTVSFLVISVSIDCLWVAAAARLRRVFARGRTMRAAGRLSAGVLGLGALVLLFLNP</sequence>
<dbReference type="PANTHER" id="PTHR30086:SF20">
    <property type="entry name" value="ARGININE EXPORTER PROTEIN ARGO-RELATED"/>
    <property type="match status" value="1"/>
</dbReference>
<keyword evidence="8" id="KW-1185">Reference proteome</keyword>
<evidence type="ECO:0000256" key="5">
    <source>
        <dbReference type="ARBA" id="ARBA00023136"/>
    </source>
</evidence>
<dbReference type="GO" id="GO:0005886">
    <property type="term" value="C:plasma membrane"/>
    <property type="evidence" value="ECO:0007669"/>
    <property type="project" value="UniProtKB-SubCell"/>
</dbReference>
<dbReference type="InParanoid" id="A0A3M0CGF8"/>
<feature type="transmembrane region" description="Helical" evidence="6">
    <location>
        <begin position="44"/>
        <end position="68"/>
    </location>
</feature>
<feature type="transmembrane region" description="Helical" evidence="6">
    <location>
        <begin position="122"/>
        <end position="143"/>
    </location>
</feature>
<evidence type="ECO:0000256" key="3">
    <source>
        <dbReference type="ARBA" id="ARBA00022692"/>
    </source>
</evidence>
<dbReference type="InterPro" id="IPR001123">
    <property type="entry name" value="LeuE-type"/>
</dbReference>
<dbReference type="Pfam" id="PF01810">
    <property type="entry name" value="LysE"/>
    <property type="match status" value="1"/>
</dbReference>
<dbReference type="FunCoup" id="A0A3M0CGF8">
    <property type="interactions" value="122"/>
</dbReference>
<dbReference type="AlphaFoldDB" id="A0A3M0CGF8"/>
<evidence type="ECO:0000256" key="4">
    <source>
        <dbReference type="ARBA" id="ARBA00022989"/>
    </source>
</evidence>
<feature type="transmembrane region" description="Helical" evidence="6">
    <location>
        <begin position="155"/>
        <end position="178"/>
    </location>
</feature>
<evidence type="ECO:0000256" key="6">
    <source>
        <dbReference type="SAM" id="Phobius"/>
    </source>
</evidence>
<comment type="caution">
    <text evidence="7">The sequence shown here is derived from an EMBL/GenBank/DDBJ whole genome shotgun (WGS) entry which is preliminary data.</text>
</comment>
<feature type="transmembrane region" description="Helical" evidence="6">
    <location>
        <begin position="12"/>
        <end position="32"/>
    </location>
</feature>
<organism evidence="7 8">
    <name type="scientific">Eilatimonas milleporae</name>
    <dbReference type="NCBI Taxonomy" id="911205"/>
    <lineage>
        <taxon>Bacteria</taxon>
        <taxon>Pseudomonadati</taxon>
        <taxon>Pseudomonadota</taxon>
        <taxon>Alphaproteobacteria</taxon>
        <taxon>Kordiimonadales</taxon>
        <taxon>Kordiimonadaceae</taxon>
        <taxon>Eilatimonas</taxon>
    </lineage>
</organism>
<comment type="subcellular location">
    <subcellularLocation>
        <location evidence="1">Cell membrane</location>
        <topology evidence="1">Multi-pass membrane protein</topology>
    </subcellularLocation>
</comment>